<dbReference type="InterPro" id="IPR030700">
    <property type="entry name" value="N-end_Aminoacyl_Trfase"/>
</dbReference>
<dbReference type="AlphaFoldDB" id="A0AAD5SEC7"/>
<evidence type="ECO:0000313" key="2">
    <source>
        <dbReference type="EMBL" id="KAJ3051969.1"/>
    </source>
</evidence>
<sequence>FYIHSCEKMRYKAHYRPSSLLCPQNFTWVPADPVLPILDKRPVEALSIAINKSEGELSSNEEDDPSSSTFYSPPDPASVADEEVGDLMNFSDGMIIPFKVSDAFEESKEDVKEFYAMLGPELIKRMVIVA</sequence>
<dbReference type="EMBL" id="JADGJD010000339">
    <property type="protein sequence ID" value="KAJ3051969.1"/>
    <property type="molecule type" value="Genomic_DNA"/>
</dbReference>
<organism evidence="2 3">
    <name type="scientific">Rhizophlyctis rosea</name>
    <dbReference type="NCBI Taxonomy" id="64517"/>
    <lineage>
        <taxon>Eukaryota</taxon>
        <taxon>Fungi</taxon>
        <taxon>Fungi incertae sedis</taxon>
        <taxon>Chytridiomycota</taxon>
        <taxon>Chytridiomycota incertae sedis</taxon>
        <taxon>Chytridiomycetes</taxon>
        <taxon>Rhizophlyctidales</taxon>
        <taxon>Rhizophlyctidaceae</taxon>
        <taxon>Rhizophlyctis</taxon>
    </lineage>
</organism>
<feature type="region of interest" description="Disordered" evidence="1">
    <location>
        <begin position="54"/>
        <end position="77"/>
    </location>
</feature>
<gene>
    <name evidence="2" type="ORF">HK097_007010</name>
</gene>
<evidence type="ECO:0000313" key="3">
    <source>
        <dbReference type="Proteomes" id="UP001212841"/>
    </source>
</evidence>
<feature type="non-terminal residue" evidence="2">
    <location>
        <position position="1"/>
    </location>
</feature>
<proteinExistence type="predicted"/>
<keyword evidence="3" id="KW-1185">Reference proteome</keyword>
<evidence type="ECO:0000256" key="1">
    <source>
        <dbReference type="SAM" id="MobiDB-lite"/>
    </source>
</evidence>
<comment type="caution">
    <text evidence="2">The sequence shown here is derived from an EMBL/GenBank/DDBJ whole genome shotgun (WGS) entry which is preliminary data.</text>
</comment>
<dbReference type="GO" id="GO:0005737">
    <property type="term" value="C:cytoplasm"/>
    <property type="evidence" value="ECO:0007669"/>
    <property type="project" value="TreeGrafter"/>
</dbReference>
<accession>A0AAD5SEC7</accession>
<name>A0AAD5SEC7_9FUNG</name>
<reference evidence="2" key="1">
    <citation type="submission" date="2020-05" db="EMBL/GenBank/DDBJ databases">
        <title>Phylogenomic resolution of chytrid fungi.</title>
        <authorList>
            <person name="Stajich J.E."/>
            <person name="Amses K."/>
            <person name="Simmons R."/>
            <person name="Seto K."/>
            <person name="Myers J."/>
            <person name="Bonds A."/>
            <person name="Quandt C.A."/>
            <person name="Barry K."/>
            <person name="Liu P."/>
            <person name="Grigoriev I."/>
            <person name="Longcore J.E."/>
            <person name="James T.Y."/>
        </authorList>
    </citation>
    <scope>NUCLEOTIDE SEQUENCE</scope>
    <source>
        <strain evidence="2">JEL0318</strain>
    </source>
</reference>
<dbReference type="GO" id="GO:0004057">
    <property type="term" value="F:arginyl-tRNA--protein transferase activity"/>
    <property type="evidence" value="ECO:0007669"/>
    <property type="project" value="TreeGrafter"/>
</dbReference>
<dbReference type="Proteomes" id="UP001212841">
    <property type="component" value="Unassembled WGS sequence"/>
</dbReference>
<dbReference type="PANTHER" id="PTHR21367">
    <property type="entry name" value="ARGININE-TRNA-PROTEIN TRANSFERASE 1"/>
    <property type="match status" value="1"/>
</dbReference>
<protein>
    <submittedName>
        <fullName evidence="2">Uncharacterized protein</fullName>
    </submittedName>
</protein>
<dbReference type="PANTHER" id="PTHR21367:SF1">
    <property type="entry name" value="ARGINYL-TRNA--PROTEIN TRANSFERASE 1"/>
    <property type="match status" value="1"/>
</dbReference>